<dbReference type="GO" id="GO:0009231">
    <property type="term" value="P:riboflavin biosynthetic process"/>
    <property type="evidence" value="ECO:0007669"/>
    <property type="project" value="InterPro"/>
</dbReference>
<dbReference type="Gene3D" id="3.40.430.10">
    <property type="entry name" value="Dihydrofolate Reductase, subunit A"/>
    <property type="match status" value="1"/>
</dbReference>
<protein>
    <recommendedName>
        <fullName evidence="1">DHFR domain-containing protein</fullName>
    </recommendedName>
</protein>
<dbReference type="PANTHER" id="PTHR38011">
    <property type="entry name" value="DIHYDROFOLATE REDUCTASE FAMILY PROTEIN (AFU_ORTHOLOGUE AFUA_8G06820)"/>
    <property type="match status" value="1"/>
</dbReference>
<dbReference type="RefSeq" id="WP_296937679.1">
    <property type="nucleotide sequence ID" value="NZ_LT599032.1"/>
</dbReference>
<dbReference type="InterPro" id="IPR002734">
    <property type="entry name" value="RibDG_C"/>
</dbReference>
<accession>A0A212IT25</accession>
<name>A0A212IT25_9BACT</name>
<gene>
    <name evidence="2" type="ORF">KL86DYS1_10019</name>
</gene>
<evidence type="ECO:0000313" key="2">
    <source>
        <dbReference type="EMBL" id="SBV90370.1"/>
    </source>
</evidence>
<dbReference type="InterPro" id="IPR050765">
    <property type="entry name" value="Riboflavin_Biosynth_HTPR"/>
</dbReference>
<dbReference type="PANTHER" id="PTHR38011:SF11">
    <property type="entry name" value="2,5-DIAMINO-6-RIBOSYLAMINO-4(3H)-PYRIMIDINONE 5'-PHOSPHATE REDUCTASE"/>
    <property type="match status" value="1"/>
</dbReference>
<feature type="domain" description="DHFR" evidence="1">
    <location>
        <begin position="1"/>
        <end position="177"/>
    </location>
</feature>
<dbReference type="EMBL" id="FLUM01000001">
    <property type="protein sequence ID" value="SBV90370.1"/>
    <property type="molecule type" value="Genomic_DNA"/>
</dbReference>
<evidence type="ECO:0000259" key="1">
    <source>
        <dbReference type="PROSITE" id="PS51330"/>
    </source>
</evidence>
<dbReference type="GO" id="GO:0008703">
    <property type="term" value="F:5-amino-6-(5-phosphoribosylamino)uracil reductase activity"/>
    <property type="evidence" value="ECO:0007669"/>
    <property type="project" value="InterPro"/>
</dbReference>
<reference evidence="2" key="1">
    <citation type="submission" date="2016-04" db="EMBL/GenBank/DDBJ databases">
        <authorList>
            <person name="Evans L.H."/>
            <person name="Alamgir A."/>
            <person name="Owens N."/>
            <person name="Weber N.D."/>
            <person name="Virtaneva K."/>
            <person name="Barbian K."/>
            <person name="Babar A."/>
            <person name="Rosenke K."/>
        </authorList>
    </citation>
    <scope>NUCLEOTIDE SEQUENCE</scope>
    <source>
        <strain evidence="2">86-1</strain>
    </source>
</reference>
<dbReference type="InterPro" id="IPR001796">
    <property type="entry name" value="DHFR_dom"/>
</dbReference>
<dbReference type="GO" id="GO:0004146">
    <property type="term" value="F:dihydrofolate reductase activity"/>
    <property type="evidence" value="ECO:0007669"/>
    <property type="project" value="InterPro"/>
</dbReference>
<dbReference type="GO" id="GO:0046654">
    <property type="term" value="P:tetrahydrofolate biosynthetic process"/>
    <property type="evidence" value="ECO:0007669"/>
    <property type="project" value="InterPro"/>
</dbReference>
<sequence length="177" mass="20530">MRKIRLYIAASIDGYIAGPDGELDWLTDYPITPELNYGYEDFFESIDTVIMGGRTYRDILNMDVVYPYKDKNSYIITRNAINTPKEDIIYITNNIEDNISELKKREGKDIWLVGGGEIVSLFLNQNWIDEMIITYIPILLGEGIRLFPNKTKESKWSLIQSQAFKNGVVQTRYQVQK</sequence>
<dbReference type="AlphaFoldDB" id="A0A212IT25"/>
<proteinExistence type="predicted"/>
<organism evidence="2">
    <name type="scientific">uncultured Dysgonomonas sp</name>
    <dbReference type="NCBI Taxonomy" id="206096"/>
    <lineage>
        <taxon>Bacteria</taxon>
        <taxon>Pseudomonadati</taxon>
        <taxon>Bacteroidota</taxon>
        <taxon>Bacteroidia</taxon>
        <taxon>Bacteroidales</taxon>
        <taxon>Dysgonomonadaceae</taxon>
        <taxon>Dysgonomonas</taxon>
        <taxon>environmental samples</taxon>
    </lineage>
</organism>
<dbReference type="InterPro" id="IPR024072">
    <property type="entry name" value="DHFR-like_dom_sf"/>
</dbReference>
<dbReference type="PROSITE" id="PS51330">
    <property type="entry name" value="DHFR_2"/>
    <property type="match status" value="1"/>
</dbReference>
<dbReference type="Pfam" id="PF01872">
    <property type="entry name" value="RibD_C"/>
    <property type="match status" value="1"/>
</dbReference>
<dbReference type="SUPFAM" id="SSF53597">
    <property type="entry name" value="Dihydrofolate reductase-like"/>
    <property type="match status" value="1"/>
</dbReference>